<dbReference type="AlphaFoldDB" id="A0A3P3XQ00"/>
<name>A0A3P3XQ00_9SPIR</name>
<accession>A0A3P3XQ00</accession>
<dbReference type="EMBL" id="FWDO01000004">
    <property type="protein sequence ID" value="SLM18372.1"/>
    <property type="molecule type" value="Genomic_DNA"/>
</dbReference>
<proteinExistence type="predicted"/>
<sequence>MVVTKDTQVEEVVKIKGVISYFIQRGVSPISCSGAFPQSLGNLLSIKKVADPDAFIEGLNEYIASQSQELKDKTDD</sequence>
<gene>
    <name evidence="1" type="ORF">SPIRO4BDMA_40944</name>
</gene>
<dbReference type="InterPro" id="IPR038062">
    <property type="entry name" value="ScdA-like_N_sf"/>
</dbReference>
<organism evidence="1">
    <name type="scientific">uncultured spirochete</name>
    <dbReference type="NCBI Taxonomy" id="156406"/>
    <lineage>
        <taxon>Bacteria</taxon>
        <taxon>Pseudomonadati</taxon>
        <taxon>Spirochaetota</taxon>
        <taxon>Spirochaetia</taxon>
        <taxon>Spirochaetales</taxon>
        <taxon>environmental samples</taxon>
    </lineage>
</organism>
<reference evidence="1" key="1">
    <citation type="submission" date="2017-02" db="EMBL/GenBank/DDBJ databases">
        <authorList>
            <person name="Regsiter A."/>
            <person name="William W."/>
        </authorList>
    </citation>
    <scope>NUCLEOTIDE SEQUENCE</scope>
    <source>
        <strain evidence="1">BdmA 4</strain>
    </source>
</reference>
<dbReference type="Gene3D" id="1.10.3910.10">
    <property type="entry name" value="SP0561-like"/>
    <property type="match status" value="1"/>
</dbReference>
<evidence type="ECO:0000313" key="1">
    <source>
        <dbReference type="EMBL" id="SLM18372.1"/>
    </source>
</evidence>
<protein>
    <submittedName>
        <fullName evidence="1">Uncharacterized protein</fullName>
    </submittedName>
</protein>